<keyword evidence="3" id="KW-0175">Coiled coil</keyword>
<comment type="catalytic activity">
    <reaction evidence="2">
        <text>2 GTP = 3',3'-c-di-GMP + 2 diphosphate</text>
        <dbReference type="Rhea" id="RHEA:24898"/>
        <dbReference type="ChEBI" id="CHEBI:33019"/>
        <dbReference type="ChEBI" id="CHEBI:37565"/>
        <dbReference type="ChEBI" id="CHEBI:58805"/>
        <dbReference type="EC" id="2.7.7.65"/>
    </reaction>
</comment>
<name>A0A6I4TX40_9SPHN</name>
<dbReference type="InterPro" id="IPR043128">
    <property type="entry name" value="Rev_trsase/Diguanyl_cyclase"/>
</dbReference>
<dbReference type="EMBL" id="WTYJ01000004">
    <property type="protein sequence ID" value="MXP00565.1"/>
    <property type="molecule type" value="Genomic_DNA"/>
</dbReference>
<dbReference type="PANTHER" id="PTHR45138:SF9">
    <property type="entry name" value="DIGUANYLATE CYCLASE DGCM-RELATED"/>
    <property type="match status" value="1"/>
</dbReference>
<comment type="caution">
    <text evidence="5">The sequence shown here is derived from an EMBL/GenBank/DDBJ whole genome shotgun (WGS) entry which is preliminary data.</text>
</comment>
<dbReference type="RefSeq" id="WP_161392301.1">
    <property type="nucleotide sequence ID" value="NZ_JBHSCP010000003.1"/>
</dbReference>
<dbReference type="InterPro" id="IPR050469">
    <property type="entry name" value="Diguanylate_Cyclase"/>
</dbReference>
<protein>
    <recommendedName>
        <fullName evidence="1">diguanylate cyclase</fullName>
        <ecNumber evidence="1">2.7.7.65</ecNumber>
    </recommendedName>
</protein>
<sequence length="338" mass="37132">MFGIGSDPEGDSPNVLTRIDEFLQLHGLAPSLGNIVRGFGIVTGSDAELSHKVRARLNQGAEITQEWFDSHDDLPPVPADPGGEYRQLAEDLERAVADFGRTTHSAQTAASNYGKDLARQVEQVDNLASTGSVMASLAHIARAMLDRTREVEEEIRRSEEEAKSLRKSLEKARREASIDHLTKLPNRRAFEDIFATEREDAAREVEPLFIALCDIDHFKRVNDDHGHATGDRVIRVVAQTLSGITDHCHVARIGGEEFVLLFRGMNAQATFDAIDHARAALAARHLVDKNTNRPIGTVTISAGITNVFDHPDMGTAMRAADTALYKAKETGRNRVEIG</sequence>
<reference evidence="5 6" key="1">
    <citation type="submission" date="2019-12" db="EMBL/GenBank/DDBJ databases">
        <title>Genomic-based taxomic classification of the family Erythrobacteraceae.</title>
        <authorList>
            <person name="Xu L."/>
        </authorList>
    </citation>
    <scope>NUCLEOTIDE SEQUENCE [LARGE SCALE GENOMIC DNA]</scope>
    <source>
        <strain evidence="5 6">S36</strain>
    </source>
</reference>
<dbReference type="OrthoDB" id="9812260at2"/>
<dbReference type="PROSITE" id="PS50887">
    <property type="entry name" value="GGDEF"/>
    <property type="match status" value="1"/>
</dbReference>
<dbReference type="InterPro" id="IPR000160">
    <property type="entry name" value="GGDEF_dom"/>
</dbReference>
<dbReference type="GO" id="GO:1902201">
    <property type="term" value="P:negative regulation of bacterial-type flagellum-dependent cell motility"/>
    <property type="evidence" value="ECO:0007669"/>
    <property type="project" value="TreeGrafter"/>
</dbReference>
<dbReference type="SMART" id="SM00267">
    <property type="entry name" value="GGDEF"/>
    <property type="match status" value="1"/>
</dbReference>
<evidence type="ECO:0000313" key="6">
    <source>
        <dbReference type="Proteomes" id="UP000469430"/>
    </source>
</evidence>
<dbReference type="Proteomes" id="UP000469430">
    <property type="component" value="Unassembled WGS sequence"/>
</dbReference>
<evidence type="ECO:0000256" key="3">
    <source>
        <dbReference type="SAM" id="Coils"/>
    </source>
</evidence>
<dbReference type="Gene3D" id="3.30.70.270">
    <property type="match status" value="1"/>
</dbReference>
<dbReference type="GO" id="GO:0043709">
    <property type="term" value="P:cell adhesion involved in single-species biofilm formation"/>
    <property type="evidence" value="ECO:0007669"/>
    <property type="project" value="TreeGrafter"/>
</dbReference>
<dbReference type="AlphaFoldDB" id="A0A6I4TX40"/>
<dbReference type="SUPFAM" id="SSF55073">
    <property type="entry name" value="Nucleotide cyclase"/>
    <property type="match status" value="1"/>
</dbReference>
<dbReference type="EC" id="2.7.7.65" evidence="1"/>
<evidence type="ECO:0000259" key="4">
    <source>
        <dbReference type="PROSITE" id="PS50887"/>
    </source>
</evidence>
<evidence type="ECO:0000313" key="5">
    <source>
        <dbReference type="EMBL" id="MXP00565.1"/>
    </source>
</evidence>
<feature type="domain" description="GGDEF" evidence="4">
    <location>
        <begin position="206"/>
        <end position="338"/>
    </location>
</feature>
<evidence type="ECO:0000256" key="1">
    <source>
        <dbReference type="ARBA" id="ARBA00012528"/>
    </source>
</evidence>
<dbReference type="GO" id="GO:0005886">
    <property type="term" value="C:plasma membrane"/>
    <property type="evidence" value="ECO:0007669"/>
    <property type="project" value="TreeGrafter"/>
</dbReference>
<dbReference type="Pfam" id="PF00990">
    <property type="entry name" value="GGDEF"/>
    <property type="match status" value="1"/>
</dbReference>
<keyword evidence="6" id="KW-1185">Reference proteome</keyword>
<accession>A0A6I4TX40</accession>
<feature type="coiled-coil region" evidence="3">
    <location>
        <begin position="141"/>
        <end position="175"/>
    </location>
</feature>
<proteinExistence type="predicted"/>
<dbReference type="CDD" id="cd01949">
    <property type="entry name" value="GGDEF"/>
    <property type="match status" value="1"/>
</dbReference>
<dbReference type="FunFam" id="3.30.70.270:FF:000001">
    <property type="entry name" value="Diguanylate cyclase domain protein"/>
    <property type="match status" value="1"/>
</dbReference>
<dbReference type="InterPro" id="IPR029787">
    <property type="entry name" value="Nucleotide_cyclase"/>
</dbReference>
<organism evidence="5 6">
    <name type="scientific">Croceibacterium xixiisoli</name>
    <dbReference type="NCBI Taxonomy" id="1476466"/>
    <lineage>
        <taxon>Bacteria</taxon>
        <taxon>Pseudomonadati</taxon>
        <taxon>Pseudomonadota</taxon>
        <taxon>Alphaproteobacteria</taxon>
        <taxon>Sphingomonadales</taxon>
        <taxon>Erythrobacteraceae</taxon>
        <taxon>Croceibacterium</taxon>
    </lineage>
</organism>
<dbReference type="NCBIfam" id="TIGR00254">
    <property type="entry name" value="GGDEF"/>
    <property type="match status" value="1"/>
</dbReference>
<dbReference type="PANTHER" id="PTHR45138">
    <property type="entry name" value="REGULATORY COMPONENTS OF SENSORY TRANSDUCTION SYSTEM"/>
    <property type="match status" value="1"/>
</dbReference>
<evidence type="ECO:0000256" key="2">
    <source>
        <dbReference type="ARBA" id="ARBA00034247"/>
    </source>
</evidence>
<dbReference type="GO" id="GO:0052621">
    <property type="term" value="F:diguanylate cyclase activity"/>
    <property type="evidence" value="ECO:0007669"/>
    <property type="project" value="UniProtKB-EC"/>
</dbReference>
<gene>
    <name evidence="5" type="ORF">GRI97_16360</name>
</gene>